<keyword evidence="2" id="KW-1185">Reference proteome</keyword>
<dbReference type="Proteomes" id="UP000717364">
    <property type="component" value="Unassembled WGS sequence"/>
</dbReference>
<dbReference type="EMBL" id="JADOES010000030">
    <property type="protein sequence ID" value="MBT9316655.1"/>
    <property type="molecule type" value="Genomic_DNA"/>
</dbReference>
<evidence type="ECO:0000313" key="1">
    <source>
        <dbReference type="EMBL" id="MBT9316655.1"/>
    </source>
</evidence>
<dbReference type="RefSeq" id="WP_215609720.1">
    <property type="nucleotide sequence ID" value="NZ_JADOES010000030.1"/>
</dbReference>
<protein>
    <submittedName>
        <fullName evidence="1">Uncharacterized protein</fullName>
    </submittedName>
</protein>
<organism evidence="1 2">
    <name type="scientific">Leptothoe spongobia TAU-MAC 1115</name>
    <dbReference type="NCBI Taxonomy" id="1967444"/>
    <lineage>
        <taxon>Bacteria</taxon>
        <taxon>Bacillati</taxon>
        <taxon>Cyanobacteriota</taxon>
        <taxon>Cyanophyceae</taxon>
        <taxon>Nodosilineales</taxon>
        <taxon>Cymatolegaceae</taxon>
        <taxon>Leptothoe</taxon>
        <taxon>Leptothoe spongobia</taxon>
    </lineage>
</organism>
<gene>
    <name evidence="1" type="ORF">IXB50_14600</name>
</gene>
<accession>A0A947DGT8</accession>
<sequence length="76" mass="8723">MYLIKIDGLGFIHSAWEDQEPRFCATLSVARSWPTLTEALRFGNNHLTSRLPIGWELWEETTDDLVPLIRPQPGKS</sequence>
<proteinExistence type="predicted"/>
<reference evidence="1" key="2">
    <citation type="journal article" date="2021" name="Mar. Drugs">
        <title>Genome Reduction and Secondary Metabolism of the Marine Sponge-Associated Cyanobacterium Leptothoe.</title>
        <authorList>
            <person name="Konstantinou D."/>
            <person name="Popin R.V."/>
            <person name="Fewer D.P."/>
            <person name="Sivonen K."/>
            <person name="Gkelis S."/>
        </authorList>
    </citation>
    <scope>NUCLEOTIDE SEQUENCE</scope>
    <source>
        <strain evidence="1">TAU-MAC 1115</strain>
    </source>
</reference>
<reference evidence="1" key="1">
    <citation type="submission" date="2020-11" db="EMBL/GenBank/DDBJ databases">
        <authorList>
            <person name="Konstantinou D."/>
            <person name="Gkelis S."/>
            <person name="Popin R."/>
            <person name="Fewer D."/>
            <person name="Sivonen K."/>
        </authorList>
    </citation>
    <scope>NUCLEOTIDE SEQUENCE</scope>
    <source>
        <strain evidence="1">TAU-MAC 1115</strain>
    </source>
</reference>
<evidence type="ECO:0000313" key="2">
    <source>
        <dbReference type="Proteomes" id="UP000717364"/>
    </source>
</evidence>
<name>A0A947DGT8_9CYAN</name>
<comment type="caution">
    <text evidence="1">The sequence shown here is derived from an EMBL/GenBank/DDBJ whole genome shotgun (WGS) entry which is preliminary data.</text>
</comment>
<dbReference type="AlphaFoldDB" id="A0A947DGT8"/>